<proteinExistence type="predicted"/>
<feature type="signal peptide" evidence="1">
    <location>
        <begin position="1"/>
        <end position="26"/>
    </location>
</feature>
<dbReference type="AlphaFoldDB" id="A0A1I3N2S8"/>
<dbReference type="STRING" id="390807.SAMN04488095_2036"/>
<reference evidence="3 4" key="1">
    <citation type="submission" date="2016-10" db="EMBL/GenBank/DDBJ databases">
        <authorList>
            <person name="de Groot N.N."/>
        </authorList>
    </citation>
    <scope>NUCLEOTIDE SEQUENCE [LARGE SCALE GENOMIC DNA]</scope>
    <source>
        <strain evidence="3 4">DSM 19073</strain>
    </source>
</reference>
<dbReference type="Proteomes" id="UP000199110">
    <property type="component" value="Unassembled WGS sequence"/>
</dbReference>
<evidence type="ECO:0000313" key="3">
    <source>
        <dbReference type="EMBL" id="SFJ03482.1"/>
    </source>
</evidence>
<evidence type="ECO:0000256" key="1">
    <source>
        <dbReference type="SAM" id="SignalP"/>
    </source>
</evidence>
<keyword evidence="4" id="KW-1185">Reference proteome</keyword>
<evidence type="ECO:0000259" key="2">
    <source>
        <dbReference type="Pfam" id="PF11412"/>
    </source>
</evidence>
<feature type="chain" id="PRO_5011572474" evidence="1">
    <location>
        <begin position="27"/>
        <end position="268"/>
    </location>
</feature>
<protein>
    <submittedName>
        <fullName evidence="3">Thiol-disulfide interchange protein, contains DsbC and DsbD domains</fullName>
    </submittedName>
</protein>
<name>A0A1I3N2S8_9RHOB</name>
<evidence type="ECO:0000313" key="4">
    <source>
        <dbReference type="Proteomes" id="UP000199110"/>
    </source>
</evidence>
<feature type="domain" description="Thiol:disulfide interchange protein DsbD N-terminal" evidence="2">
    <location>
        <begin position="38"/>
        <end position="151"/>
    </location>
</feature>
<sequence length="268" mass="28604">MKIRFPAWAFLAIAAICFAFPQPVRAQWTSVSEVIQFEVMPGWRRADGVHVAALRVRLQPGWKTYWRSAGSVGIAPQMDWRGSRNLRSVTPAWPTPKVFGTEGALSIGYDRDFILPLLIPAQGSGPIGLRGQLSIGVCADICLPAQVEISADLPAAGAPDLTIEAALADRPRRVNATARCNLRPIDNGFAMTSQIDLPSQGRNEAVVFEVPNASVWVTDAVVSRRGSELRATSELIAAGGGGFALDRSQVRITVIGTGGAVEIEGCTG</sequence>
<dbReference type="Pfam" id="PF11412">
    <property type="entry name" value="DsbD_N"/>
    <property type="match status" value="1"/>
</dbReference>
<keyword evidence="1" id="KW-0732">Signal</keyword>
<dbReference type="RefSeq" id="WP_092779833.1">
    <property type="nucleotide sequence ID" value="NZ_FORA01000002.1"/>
</dbReference>
<gene>
    <name evidence="3" type="ORF">SAMN04488095_2036</name>
</gene>
<accession>A0A1I3N2S8</accession>
<dbReference type="EMBL" id="FORA01000002">
    <property type="protein sequence ID" value="SFJ03482.1"/>
    <property type="molecule type" value="Genomic_DNA"/>
</dbReference>
<dbReference type="InterPro" id="IPR028250">
    <property type="entry name" value="DsbDN"/>
</dbReference>
<dbReference type="OrthoDB" id="9811036at2"/>
<organism evidence="3 4">
    <name type="scientific">Jannaschia pohangensis</name>
    <dbReference type="NCBI Taxonomy" id="390807"/>
    <lineage>
        <taxon>Bacteria</taxon>
        <taxon>Pseudomonadati</taxon>
        <taxon>Pseudomonadota</taxon>
        <taxon>Alphaproteobacteria</taxon>
        <taxon>Rhodobacterales</taxon>
        <taxon>Roseobacteraceae</taxon>
        <taxon>Jannaschia</taxon>
    </lineage>
</organism>